<dbReference type="Gene3D" id="2.130.10.10">
    <property type="entry name" value="YVTN repeat-like/Quinoprotein amine dehydrogenase"/>
    <property type="match status" value="2"/>
</dbReference>
<evidence type="ECO:0000256" key="2">
    <source>
        <dbReference type="SAM" id="MobiDB-lite"/>
    </source>
</evidence>
<feature type="coiled-coil region" evidence="1">
    <location>
        <begin position="53"/>
        <end position="80"/>
    </location>
</feature>
<protein>
    <submittedName>
        <fullName evidence="3">Nucleotide binding protein</fullName>
    </submittedName>
</protein>
<dbReference type="SMART" id="SM00320">
    <property type="entry name" value="WD40"/>
    <property type="match status" value="4"/>
</dbReference>
<dbReference type="PANTHER" id="PTHR47232:SF1">
    <property type="entry name" value="TRANSDUCIN FAMILY PROTEIN _ WD-40 REPEAT FAMILY PROTEIN"/>
    <property type="match status" value="1"/>
</dbReference>
<dbReference type="InterPro" id="IPR036322">
    <property type="entry name" value="WD40_repeat_dom_sf"/>
</dbReference>
<dbReference type="InterPro" id="IPR015943">
    <property type="entry name" value="WD40/YVTN_repeat-like_dom_sf"/>
</dbReference>
<dbReference type="Pfam" id="PF00400">
    <property type="entry name" value="WD40"/>
    <property type="match status" value="1"/>
</dbReference>
<sequence length="549" mass="61618">MTQPVRKPKAEELCFAHSPEIITEELTPDECNSTVEDQEAALIALVEHRTREVHHLQQRISYYTRQLEEAEKRLQESQSLLARSHGPRYTLPSRSSQDCGFECVEAEPRSTTPIHGNGGLEAKPLLGSSHNPSIPNRSNLATTGEQEKPRMVTIGRVVDDQSDRKRRKFGNALTLCLSAIVFHDTSLVLDDVLYYNSGPPMFALMMSALCISEQKDHKELISLVRSSSSSLTAQPDASYYFTSQHKRKLRSLAPGPVNDQLFVTRSFASLLCATNCMSQKQRRWPEGIAWHPGGNNLFSVYNADGGDSQISILNFNRTKEKANVTFLEDKPHVKGIINDISFLPWDSVPFITGGSDHAVVLWNMKDKYNTWKPELLHRNLHSSAVMGVSGMQMKQIVLSAGADKRFLGFDVQVGSILFKHQLESKCMSVLPNPCDFNLFAVQTGSPGNQLRLFDIRLEQKEVHSFGWKQENSDSQSALIKQSWSPNGLYLTSGSSDPVIHVFDIRYNSHMPSQSLKAHQKRVFKAVWLRSLPFLVSISSDLNIGLHKMV</sequence>
<dbReference type="PANTHER" id="PTHR47232">
    <property type="entry name" value="TRANSDUCIN FAMILY PROTEIN / WD-40 REPEAT FAMILY PROTEIN"/>
    <property type="match status" value="1"/>
</dbReference>
<organism evidence="3">
    <name type="scientific">Cucumis melo subsp. melo</name>
    <dbReference type="NCBI Taxonomy" id="412675"/>
    <lineage>
        <taxon>Eukaryota</taxon>
        <taxon>Viridiplantae</taxon>
        <taxon>Streptophyta</taxon>
        <taxon>Embryophyta</taxon>
        <taxon>Tracheophyta</taxon>
        <taxon>Spermatophyta</taxon>
        <taxon>Magnoliopsida</taxon>
        <taxon>eudicotyledons</taxon>
        <taxon>Gunneridae</taxon>
        <taxon>Pentapetalae</taxon>
        <taxon>rosids</taxon>
        <taxon>fabids</taxon>
        <taxon>Cucurbitales</taxon>
        <taxon>Cucurbitaceae</taxon>
        <taxon>Benincaseae</taxon>
        <taxon>Cucumis</taxon>
    </lineage>
</organism>
<reference evidence="3" key="2">
    <citation type="journal article" date="2010" name="BMC Plant Biol.">
        <title>Sequencing of 6.7 Mb of the melon genome using a BAC pooling strategy.</title>
        <authorList>
            <person name="Gonzalez V.M."/>
            <person name="Benjak A."/>
            <person name="Henaff E.M."/>
            <person name="Mir G."/>
            <person name="Casacuberta J.M."/>
            <person name="Garcia-Mas J."/>
            <person name="Puigdomenech P."/>
        </authorList>
    </citation>
    <scope>NUCLEOTIDE SEQUENCE</scope>
    <source>
        <tissue evidence="3">Young leaves</tissue>
    </source>
</reference>
<reference evidence="3" key="1">
    <citation type="journal article" date="2010" name="BMC Genomics">
        <title>Generation of a BAC-based physical map of the melon genome.</title>
        <authorList>
            <person name="Gonzalez V.M."/>
            <person name="Garcia-Mas J."/>
            <person name="Arus P."/>
            <person name="Puigdomenech P."/>
        </authorList>
    </citation>
    <scope>NUCLEOTIDE SEQUENCE</scope>
    <source>
        <tissue evidence="3">Young leaves</tissue>
    </source>
</reference>
<feature type="region of interest" description="Disordered" evidence="2">
    <location>
        <begin position="110"/>
        <end position="147"/>
    </location>
</feature>
<feature type="compositionally biased region" description="Polar residues" evidence="2">
    <location>
        <begin position="128"/>
        <end position="144"/>
    </location>
</feature>
<evidence type="ECO:0000256" key="1">
    <source>
        <dbReference type="SAM" id="Coils"/>
    </source>
</evidence>
<keyword evidence="1" id="KW-0175">Coiled coil</keyword>
<dbReference type="InterPro" id="IPR001680">
    <property type="entry name" value="WD40_rpt"/>
</dbReference>
<proteinExistence type="predicted"/>
<name>E5GBL5_CUCME</name>
<dbReference type="SUPFAM" id="SSF50978">
    <property type="entry name" value="WD40 repeat-like"/>
    <property type="match status" value="1"/>
</dbReference>
<evidence type="ECO:0000313" key="3">
    <source>
        <dbReference type="EMBL" id="ADN33856.1"/>
    </source>
</evidence>
<dbReference type="AlphaFoldDB" id="E5GBL5"/>
<dbReference type="EMBL" id="HM854768">
    <property type="protein sequence ID" value="ADN33856.1"/>
    <property type="molecule type" value="Genomic_DNA"/>
</dbReference>
<accession>E5GBL5</accession>